<keyword evidence="2" id="KW-1185">Reference proteome</keyword>
<dbReference type="AlphaFoldDB" id="A0A399SPY4"/>
<protein>
    <submittedName>
        <fullName evidence="1">Uncharacterized protein</fullName>
    </submittedName>
</protein>
<dbReference type="EMBL" id="QWGR01000027">
    <property type="protein sequence ID" value="RIJ45378.1"/>
    <property type="molecule type" value="Genomic_DNA"/>
</dbReference>
<name>A0A399SPY4_9BACT</name>
<comment type="caution">
    <text evidence="1">The sequence shown here is derived from an EMBL/GenBank/DDBJ whole genome shotgun (WGS) entry which is preliminary data.</text>
</comment>
<accession>A0A399SPY4</accession>
<proteinExistence type="predicted"/>
<organism evidence="1 2">
    <name type="scientific">Maribellus luteus</name>
    <dbReference type="NCBI Taxonomy" id="2305463"/>
    <lineage>
        <taxon>Bacteria</taxon>
        <taxon>Pseudomonadati</taxon>
        <taxon>Bacteroidota</taxon>
        <taxon>Bacteroidia</taxon>
        <taxon>Marinilabiliales</taxon>
        <taxon>Prolixibacteraceae</taxon>
        <taxon>Maribellus</taxon>
    </lineage>
</organism>
<dbReference type="Proteomes" id="UP000265926">
    <property type="component" value="Unassembled WGS sequence"/>
</dbReference>
<reference evidence="1 2" key="1">
    <citation type="submission" date="2018-08" db="EMBL/GenBank/DDBJ databases">
        <title>Pallidiluteibacterium maritimus gen. nov., sp. nov., isolated from coastal sediment.</title>
        <authorList>
            <person name="Zhou L.Y."/>
        </authorList>
    </citation>
    <scope>NUCLEOTIDE SEQUENCE [LARGE SCALE GENOMIC DNA]</scope>
    <source>
        <strain evidence="1 2">XSD2</strain>
    </source>
</reference>
<evidence type="ECO:0000313" key="1">
    <source>
        <dbReference type="EMBL" id="RIJ45378.1"/>
    </source>
</evidence>
<evidence type="ECO:0000313" key="2">
    <source>
        <dbReference type="Proteomes" id="UP000265926"/>
    </source>
</evidence>
<gene>
    <name evidence="1" type="ORF">D1614_23180</name>
</gene>
<sequence length="63" mass="7500">MVSLTFNHRGLRVFHRDTWSFYSFFYDEKKEFVVHPLNAAQASAQNISLTFPEITKLYLKTEQ</sequence>